<feature type="transmembrane region" description="Helical" evidence="6">
    <location>
        <begin position="144"/>
        <end position="163"/>
    </location>
</feature>
<evidence type="ECO:0000256" key="2">
    <source>
        <dbReference type="ARBA" id="ARBA00022475"/>
    </source>
</evidence>
<dbReference type="GO" id="GO:0005886">
    <property type="term" value="C:plasma membrane"/>
    <property type="evidence" value="ECO:0007669"/>
    <property type="project" value="UniProtKB-SubCell"/>
</dbReference>
<protein>
    <submittedName>
        <fullName evidence="7">Arsenite efflux membrane protein ArsB</fullName>
    </submittedName>
</protein>
<dbReference type="PANTHER" id="PTHR43302">
    <property type="entry name" value="TRANSPORTER ARSB-RELATED"/>
    <property type="match status" value="1"/>
</dbReference>
<evidence type="ECO:0000256" key="4">
    <source>
        <dbReference type="ARBA" id="ARBA00022989"/>
    </source>
</evidence>
<dbReference type="STRING" id="1660074.CVIC8964_0103"/>
<keyword evidence="5 6" id="KW-0472">Membrane</keyword>
<reference evidence="7 8" key="1">
    <citation type="journal article" date="2017" name="Genome Biol. Evol.">
        <title>Comparative Genomic Analysis Identifies a Campylobacter Clade Deficient in Selenium Metabolism.</title>
        <authorList>
            <person name="Miller W.G."/>
            <person name="Yee E."/>
            <person name="Lopes B.S."/>
            <person name="Chapman M.H."/>
            <person name="Huynh S."/>
            <person name="Bono J.L."/>
            <person name="Parker C.T."/>
            <person name="Strachan N.J.C."/>
            <person name="Forbes K.J."/>
        </authorList>
    </citation>
    <scope>NUCLEOTIDE SEQUENCE [LARGE SCALE GENOMIC DNA]</scope>
    <source>
        <strain evidence="7 8">RM8964</strain>
    </source>
</reference>
<feature type="transmembrane region" description="Helical" evidence="6">
    <location>
        <begin position="278"/>
        <end position="298"/>
    </location>
</feature>
<comment type="subcellular location">
    <subcellularLocation>
        <location evidence="1">Cell membrane</location>
        <topology evidence="1">Multi-pass membrane protein</topology>
    </subcellularLocation>
</comment>
<keyword evidence="4 6" id="KW-1133">Transmembrane helix</keyword>
<evidence type="ECO:0000313" key="7">
    <source>
        <dbReference type="EMBL" id="ARR01548.1"/>
    </source>
</evidence>
<feature type="transmembrane region" description="Helical" evidence="6">
    <location>
        <begin position="183"/>
        <end position="205"/>
    </location>
</feature>
<dbReference type="EMBL" id="CP018791">
    <property type="protein sequence ID" value="ARR01548.1"/>
    <property type="molecule type" value="Genomic_DNA"/>
</dbReference>
<feature type="transmembrane region" description="Helical" evidence="6">
    <location>
        <begin position="99"/>
        <end position="132"/>
    </location>
</feature>
<feature type="transmembrane region" description="Helical" evidence="6">
    <location>
        <begin position="27"/>
        <end position="48"/>
    </location>
</feature>
<gene>
    <name evidence="7" type="ORF">CVIC8964_0103</name>
</gene>
<dbReference type="GO" id="GO:0015105">
    <property type="term" value="F:arsenite transmembrane transporter activity"/>
    <property type="evidence" value="ECO:0007669"/>
    <property type="project" value="InterPro"/>
</dbReference>
<dbReference type="InterPro" id="IPR000802">
    <property type="entry name" value="Arsenical_pump_ArsB"/>
</dbReference>
<organism evidence="7 8">
    <name type="scientific">Campylobacter vicugnae</name>
    <dbReference type="NCBI Taxonomy" id="1660076"/>
    <lineage>
        <taxon>Bacteria</taxon>
        <taxon>Pseudomonadati</taxon>
        <taxon>Campylobacterota</taxon>
        <taxon>Epsilonproteobacteria</taxon>
        <taxon>Campylobacterales</taxon>
        <taxon>Campylobacteraceae</taxon>
        <taxon>Campylobacter</taxon>
    </lineage>
</organism>
<evidence type="ECO:0000256" key="5">
    <source>
        <dbReference type="ARBA" id="ARBA00023136"/>
    </source>
</evidence>
<dbReference type="PRINTS" id="PR00758">
    <property type="entry name" value="ARSENICPUMP"/>
</dbReference>
<evidence type="ECO:0000256" key="6">
    <source>
        <dbReference type="SAM" id="Phobius"/>
    </source>
</evidence>
<dbReference type="PANTHER" id="PTHR43302:SF5">
    <property type="entry name" value="TRANSPORTER ARSB-RELATED"/>
    <property type="match status" value="1"/>
</dbReference>
<accession>A0A1X9SZ38</accession>
<dbReference type="RefSeq" id="WP_086333271.1">
    <property type="nucleotide sequence ID" value="NZ_CP018791.1"/>
</dbReference>
<feature type="transmembrane region" description="Helical" evidence="6">
    <location>
        <begin position="55"/>
        <end position="74"/>
    </location>
</feature>
<dbReference type="Pfam" id="PF02040">
    <property type="entry name" value="ArsB"/>
    <property type="match status" value="1"/>
</dbReference>
<keyword evidence="2" id="KW-1003">Cell membrane</keyword>
<feature type="transmembrane region" description="Helical" evidence="6">
    <location>
        <begin position="318"/>
        <end position="338"/>
    </location>
</feature>
<dbReference type="OrthoDB" id="9774335at2"/>
<evidence type="ECO:0000256" key="1">
    <source>
        <dbReference type="ARBA" id="ARBA00004651"/>
    </source>
</evidence>
<feature type="transmembrane region" description="Helical" evidence="6">
    <location>
        <begin position="226"/>
        <end position="244"/>
    </location>
</feature>
<feature type="transmembrane region" description="Helical" evidence="6">
    <location>
        <begin position="250"/>
        <end position="266"/>
    </location>
</feature>
<sequence length="423" mass="46453">MAFVIFAISMILIYTRPFGFPAWASALAGGIATIIFGVVSIPVAFGVLMMVWDSTLVLVALIIIAMALEKMGFFDSLASKIILLCAKGGDGYKVSTLKFFIIMMLFGLFVATFLANDGAILVLTPLIFAIFSKDKSKFDLTAPLVVFLLFFGFLSDFGSNALIISNLTNIITAKLFHISFGEYFSSMILAQFFAFIATCILFWIFMARRLPKELEFNLPCKELSKARFIILLSLLVSLPFGSAIFEAMDLPISMFMMFIAFIAIMMQKSGKFELFKQAPFGVVIFSVGLFVMVYGVGMAGVLDFLRLNIENLAKLDRFLSLLSVAVGSSIGSALINNLPMVMLGDLALREFGADNGLVYAHLLGCNIGSKLTPIGSLATLLWLASLKRYGVNIRLIDYFKFAFIFSFGALLAAIFGLWIGQRI</sequence>
<keyword evidence="3 6" id="KW-0812">Transmembrane</keyword>
<evidence type="ECO:0000313" key="8">
    <source>
        <dbReference type="Proteomes" id="UP000194265"/>
    </source>
</evidence>
<feature type="transmembrane region" description="Helical" evidence="6">
    <location>
        <begin position="398"/>
        <end position="419"/>
    </location>
</feature>
<proteinExistence type="predicted"/>
<dbReference type="Proteomes" id="UP000194265">
    <property type="component" value="Chromosome"/>
</dbReference>
<evidence type="ECO:0000256" key="3">
    <source>
        <dbReference type="ARBA" id="ARBA00022692"/>
    </source>
</evidence>
<name>A0A1X9SZ38_9BACT</name>
<dbReference type="AlphaFoldDB" id="A0A1X9SZ38"/>